<feature type="binding site" evidence="6">
    <location>
        <position position="89"/>
    </location>
    <ligand>
        <name>Mg(2+)</name>
        <dbReference type="ChEBI" id="CHEBI:18420"/>
        <label>1</label>
        <note>catalytic</note>
    </ligand>
</feature>
<feature type="binding site" evidence="6">
    <location>
        <position position="107"/>
    </location>
    <ligand>
        <name>Mg(2+)</name>
        <dbReference type="ChEBI" id="CHEBI:18420"/>
        <label>1</label>
        <note>catalytic</note>
    </ligand>
</feature>
<dbReference type="PRINTS" id="PR00377">
    <property type="entry name" value="IMPHPHTASES"/>
</dbReference>
<dbReference type="Gene3D" id="3.30.540.10">
    <property type="entry name" value="Fructose-1,6-Bisphosphatase, subunit A, domain 1"/>
    <property type="match status" value="1"/>
</dbReference>
<dbReference type="GO" id="GO:0046872">
    <property type="term" value="F:metal ion binding"/>
    <property type="evidence" value="ECO:0007669"/>
    <property type="project" value="UniProtKB-KW"/>
</dbReference>
<dbReference type="InterPro" id="IPR020583">
    <property type="entry name" value="Inositol_monoP_metal-BS"/>
</dbReference>
<dbReference type="Pfam" id="PF00459">
    <property type="entry name" value="Inositol_P"/>
    <property type="match status" value="1"/>
</dbReference>
<dbReference type="CDD" id="cd01638">
    <property type="entry name" value="CysQ"/>
    <property type="match status" value="1"/>
</dbReference>
<feature type="binding site" evidence="6">
    <location>
        <position position="108"/>
    </location>
    <ligand>
        <name>Mg(2+)</name>
        <dbReference type="ChEBI" id="CHEBI:18420"/>
        <label>1</label>
        <note>catalytic</note>
    </ligand>
</feature>
<dbReference type="Proteomes" id="UP000244755">
    <property type="component" value="Chromosome 2"/>
</dbReference>
<dbReference type="GO" id="GO:0000103">
    <property type="term" value="P:sulfate assimilation"/>
    <property type="evidence" value="ECO:0007669"/>
    <property type="project" value="TreeGrafter"/>
</dbReference>
<evidence type="ECO:0000313" key="7">
    <source>
        <dbReference type="EMBL" id="AWB25404.1"/>
    </source>
</evidence>
<name>A0A2R4WV39_9HYPH</name>
<dbReference type="GO" id="GO:0050427">
    <property type="term" value="P:3'-phosphoadenosine 5'-phosphosulfate metabolic process"/>
    <property type="evidence" value="ECO:0007669"/>
    <property type="project" value="TreeGrafter"/>
</dbReference>
<evidence type="ECO:0000256" key="6">
    <source>
        <dbReference type="PIRSR" id="PIRSR600760-2"/>
    </source>
</evidence>
<protein>
    <recommendedName>
        <fullName evidence="4">3'(2'),5-bisphosphonucleoside 3'(2')-phosphohydrolase</fullName>
    </recommendedName>
    <alternativeName>
        <fullName evidence="5">DPNPase</fullName>
    </alternativeName>
</protein>
<evidence type="ECO:0000313" key="8">
    <source>
        <dbReference type="Proteomes" id="UP000244755"/>
    </source>
</evidence>
<keyword evidence="2 6" id="KW-0479">Metal-binding</keyword>
<dbReference type="PANTHER" id="PTHR43028">
    <property type="entry name" value="3'(2'),5'-BISPHOSPHATE NUCLEOTIDASE 1"/>
    <property type="match status" value="1"/>
</dbReference>
<comment type="cofactor">
    <cofactor evidence="6">
        <name>Mg(2+)</name>
        <dbReference type="ChEBI" id="CHEBI:18420"/>
    </cofactor>
</comment>
<evidence type="ECO:0000256" key="1">
    <source>
        <dbReference type="ARBA" id="ARBA00001625"/>
    </source>
</evidence>
<dbReference type="OrthoDB" id="9785695at2"/>
<dbReference type="EMBL" id="CP028844">
    <property type="protein sequence ID" value="AWB25404.1"/>
    <property type="molecule type" value="Genomic_DNA"/>
</dbReference>
<reference evidence="7 8" key="1">
    <citation type="submission" date="2018-04" db="EMBL/GenBank/DDBJ databases">
        <title>Methylobacterium sp. PR1016A genome.</title>
        <authorList>
            <person name="Park W."/>
        </authorList>
    </citation>
    <scope>NUCLEOTIDE SEQUENCE [LARGE SCALE GENOMIC DNA]</scope>
    <source>
        <strain evidence="7 8">PR1016A</strain>
    </source>
</reference>
<sequence length="292" mass="29951">MTPAPMTCGPTPVLSLDRVPEPAERDAVAVRLAEIACAAGVILRRYELGGCRHHLKEDGSPTSQADLAAEAQIVAALAETWPGIPVIAEETAAEAAPAALFFLVDPLDGTKDFLKGTGEYTVNIALVSGERPVAAALAAPALGRVWAAGDRAVEAPIVEGVPGAFTPVAARPVPAEGMTALVSRSHGEAADEACLAALPIGRRRGVSSALKFGLLACGEGDVYVRCGPTMEWDTAAGDHVLTQAGGRLVGPDGAPFGYGRRPGQYRNGPFAAFGDPAYAARAVLPATSPKRA</sequence>
<dbReference type="Gene3D" id="3.40.190.80">
    <property type="match status" value="1"/>
</dbReference>
<keyword evidence="8" id="KW-1185">Reference proteome</keyword>
<dbReference type="PANTHER" id="PTHR43028:SF5">
    <property type="entry name" value="3'(2'),5'-BISPHOSPHATE NUCLEOTIDASE 1"/>
    <property type="match status" value="1"/>
</dbReference>
<proteinExistence type="predicted"/>
<dbReference type="RefSeq" id="WP_099957068.1">
    <property type="nucleotide sequence ID" value="NZ_CP028844.1"/>
</dbReference>
<dbReference type="PROSITE" id="PS00629">
    <property type="entry name" value="IMP_1"/>
    <property type="match status" value="1"/>
</dbReference>
<evidence type="ECO:0000256" key="2">
    <source>
        <dbReference type="ARBA" id="ARBA00022723"/>
    </source>
</evidence>
<dbReference type="KEGG" id="mee:DA075_31400"/>
<comment type="catalytic activity">
    <reaction evidence="1">
        <text>adenosine 3',5'-bisphosphate + H2O = AMP + phosphate</text>
        <dbReference type="Rhea" id="RHEA:10040"/>
        <dbReference type="ChEBI" id="CHEBI:15377"/>
        <dbReference type="ChEBI" id="CHEBI:43474"/>
        <dbReference type="ChEBI" id="CHEBI:58343"/>
        <dbReference type="ChEBI" id="CHEBI:456215"/>
        <dbReference type="EC" id="3.1.3.7"/>
    </reaction>
</comment>
<gene>
    <name evidence="7" type="ORF">DA075_31400</name>
</gene>
<feature type="binding site" evidence="6">
    <location>
        <position position="233"/>
    </location>
    <ligand>
        <name>Mg(2+)</name>
        <dbReference type="ChEBI" id="CHEBI:18420"/>
        <label>1</label>
        <note>catalytic</note>
    </ligand>
</feature>
<dbReference type="SUPFAM" id="SSF56655">
    <property type="entry name" value="Carbohydrate phosphatase"/>
    <property type="match status" value="1"/>
</dbReference>
<evidence type="ECO:0000256" key="5">
    <source>
        <dbReference type="ARBA" id="ARBA00042530"/>
    </source>
</evidence>
<dbReference type="AlphaFoldDB" id="A0A2R4WV39"/>
<dbReference type="InterPro" id="IPR050725">
    <property type="entry name" value="CysQ/Inositol_MonoPase"/>
</dbReference>
<accession>A0A2R4WV39</accession>
<dbReference type="GO" id="GO:0008441">
    <property type="term" value="F:3'(2'),5'-bisphosphate nucleotidase activity"/>
    <property type="evidence" value="ECO:0007669"/>
    <property type="project" value="UniProtKB-EC"/>
</dbReference>
<evidence type="ECO:0000256" key="3">
    <source>
        <dbReference type="ARBA" id="ARBA00022842"/>
    </source>
</evidence>
<dbReference type="InterPro" id="IPR000760">
    <property type="entry name" value="Inositol_monophosphatase-like"/>
</dbReference>
<keyword evidence="3 6" id="KW-0460">Magnesium</keyword>
<evidence type="ECO:0000256" key="4">
    <source>
        <dbReference type="ARBA" id="ARBA00041694"/>
    </source>
</evidence>
<organism evidence="7 8">
    <name type="scientific">Methylobacterium currus</name>
    <dbReference type="NCBI Taxonomy" id="2051553"/>
    <lineage>
        <taxon>Bacteria</taxon>
        <taxon>Pseudomonadati</taxon>
        <taxon>Pseudomonadota</taxon>
        <taxon>Alphaproteobacteria</taxon>
        <taxon>Hyphomicrobiales</taxon>
        <taxon>Methylobacteriaceae</taxon>
        <taxon>Methylobacterium</taxon>
    </lineage>
</organism>
<feature type="binding site" evidence="6">
    <location>
        <position position="105"/>
    </location>
    <ligand>
        <name>Mg(2+)</name>
        <dbReference type="ChEBI" id="CHEBI:18420"/>
        <label>1</label>
        <note>catalytic</note>
    </ligand>
</feature>